<organism evidence="2 3">
    <name type="scientific">Amycolatopsis heterodermiae</name>
    <dbReference type="NCBI Taxonomy" id="3110235"/>
    <lineage>
        <taxon>Bacteria</taxon>
        <taxon>Bacillati</taxon>
        <taxon>Actinomycetota</taxon>
        <taxon>Actinomycetes</taxon>
        <taxon>Pseudonocardiales</taxon>
        <taxon>Pseudonocardiaceae</taxon>
        <taxon>Amycolatopsis</taxon>
    </lineage>
</organism>
<keyword evidence="3" id="KW-1185">Reference proteome</keyword>
<keyword evidence="1" id="KW-0812">Transmembrane</keyword>
<keyword evidence="1" id="KW-1133">Transmembrane helix</keyword>
<evidence type="ECO:0000313" key="3">
    <source>
        <dbReference type="Proteomes" id="UP001304298"/>
    </source>
</evidence>
<feature type="transmembrane region" description="Helical" evidence="1">
    <location>
        <begin position="124"/>
        <end position="145"/>
    </location>
</feature>
<evidence type="ECO:0000313" key="2">
    <source>
        <dbReference type="EMBL" id="MEA5364675.1"/>
    </source>
</evidence>
<feature type="transmembrane region" description="Helical" evidence="1">
    <location>
        <begin position="157"/>
        <end position="175"/>
    </location>
</feature>
<evidence type="ECO:0000256" key="1">
    <source>
        <dbReference type="SAM" id="Phobius"/>
    </source>
</evidence>
<feature type="transmembrane region" description="Helical" evidence="1">
    <location>
        <begin position="226"/>
        <end position="248"/>
    </location>
</feature>
<comment type="caution">
    <text evidence="2">The sequence shown here is derived from an EMBL/GenBank/DDBJ whole genome shotgun (WGS) entry which is preliminary data.</text>
</comment>
<dbReference type="EMBL" id="JAYFSI010000010">
    <property type="protein sequence ID" value="MEA5364675.1"/>
    <property type="molecule type" value="Genomic_DNA"/>
</dbReference>
<feature type="transmembrane region" description="Helical" evidence="1">
    <location>
        <begin position="53"/>
        <end position="73"/>
    </location>
</feature>
<sequence length="327" mass="34862">MADKGNPLVTLRSWHRPLVVLAGAMALLCAVSLLGLLVDDRTLVNAPIWLKPLKFSVAIGAYAVTLAWLLSLLRRGRRAGWWFGTVFAAGIGVDVGLIVVQMIFRDRTLHFNKATPADVMINNIVAGGAYAAFLMTAAVVVLLLFQRLPDRALASALRWGTGLALAGMAVAMLMFSPTPAQQAVRDAGGKPATFGAHSVGVEDGGPGLPVLGWSTAGGDMRIPHFVGIHGLQVLPLVAFGLLLLARRYPQLSSDVVRRRLVRTFGAGYAGLIVLLTWQAQRGQSIVHPDFRTLTAAATLAVLVTASAVLSVRLRDRVISAEILRSAR</sequence>
<feature type="transmembrane region" description="Helical" evidence="1">
    <location>
        <begin position="80"/>
        <end position="104"/>
    </location>
</feature>
<feature type="transmembrane region" description="Helical" evidence="1">
    <location>
        <begin position="292"/>
        <end position="311"/>
    </location>
</feature>
<name>A0ABU5RGG9_9PSEU</name>
<proteinExistence type="predicted"/>
<accession>A0ABU5RGG9</accession>
<protein>
    <submittedName>
        <fullName evidence="2">Uncharacterized protein</fullName>
    </submittedName>
</protein>
<reference evidence="2 3" key="1">
    <citation type="submission" date="2023-12" db="EMBL/GenBank/DDBJ databases">
        <title>Amycolatopsis sp. V23-08.</title>
        <authorList>
            <person name="Somphong A."/>
        </authorList>
    </citation>
    <scope>NUCLEOTIDE SEQUENCE [LARGE SCALE GENOMIC DNA]</scope>
    <source>
        <strain evidence="2 3">V23-08</strain>
    </source>
</reference>
<dbReference type="Proteomes" id="UP001304298">
    <property type="component" value="Unassembled WGS sequence"/>
</dbReference>
<dbReference type="RefSeq" id="WP_323332638.1">
    <property type="nucleotide sequence ID" value="NZ_JAYFSI010000010.1"/>
</dbReference>
<keyword evidence="1" id="KW-0472">Membrane</keyword>
<feature type="transmembrane region" description="Helical" evidence="1">
    <location>
        <begin position="260"/>
        <end position="280"/>
    </location>
</feature>
<feature type="transmembrane region" description="Helical" evidence="1">
    <location>
        <begin position="18"/>
        <end position="38"/>
    </location>
</feature>
<gene>
    <name evidence="2" type="ORF">VA596_34445</name>
</gene>